<dbReference type="InterPro" id="IPR036890">
    <property type="entry name" value="HATPase_C_sf"/>
</dbReference>
<dbReference type="Gene3D" id="3.30.565.10">
    <property type="entry name" value="Histidine kinase-like ATPase, C-terminal domain"/>
    <property type="match status" value="1"/>
</dbReference>
<proteinExistence type="predicted"/>
<evidence type="ECO:0000259" key="10">
    <source>
        <dbReference type="Pfam" id="PF02518"/>
    </source>
</evidence>
<keyword evidence="5" id="KW-0547">Nucleotide-binding</keyword>
<dbReference type="CDD" id="cd16917">
    <property type="entry name" value="HATPase_UhpB-NarQ-NarX-like"/>
    <property type="match status" value="1"/>
</dbReference>
<feature type="transmembrane region" description="Helical" evidence="9">
    <location>
        <begin position="20"/>
        <end position="41"/>
    </location>
</feature>
<keyword evidence="7" id="KW-0067">ATP-binding</keyword>
<keyword evidence="4" id="KW-0808">Transferase</keyword>
<dbReference type="PANTHER" id="PTHR24421">
    <property type="entry name" value="NITRATE/NITRITE SENSOR PROTEIN NARX-RELATED"/>
    <property type="match status" value="1"/>
</dbReference>
<feature type="domain" description="Signal transduction histidine kinase subgroup 3 dimerisation and phosphoacceptor" evidence="11">
    <location>
        <begin position="199"/>
        <end position="266"/>
    </location>
</feature>
<evidence type="ECO:0000256" key="7">
    <source>
        <dbReference type="ARBA" id="ARBA00022840"/>
    </source>
</evidence>
<dbReference type="EMBL" id="CP035037">
    <property type="protein sequence ID" value="QAB17274.1"/>
    <property type="molecule type" value="Genomic_DNA"/>
</dbReference>
<dbReference type="Proteomes" id="UP000285768">
    <property type="component" value="Chromosome"/>
</dbReference>
<dbReference type="Pfam" id="PF07730">
    <property type="entry name" value="HisKA_3"/>
    <property type="match status" value="1"/>
</dbReference>
<feature type="domain" description="Histidine kinase/HSP90-like ATPase" evidence="10">
    <location>
        <begin position="311"/>
        <end position="398"/>
    </location>
</feature>
<keyword evidence="9" id="KW-0812">Transmembrane</keyword>
<evidence type="ECO:0000256" key="6">
    <source>
        <dbReference type="ARBA" id="ARBA00022777"/>
    </source>
</evidence>
<dbReference type="InterPro" id="IPR011712">
    <property type="entry name" value="Sig_transdc_His_kin_sub3_dim/P"/>
</dbReference>
<name>A0ABX5QE94_9MICO</name>
<gene>
    <name evidence="12" type="ORF">Leucomu_04450</name>
</gene>
<comment type="catalytic activity">
    <reaction evidence="1">
        <text>ATP + protein L-histidine = ADP + protein N-phospho-L-histidine.</text>
        <dbReference type="EC" id="2.7.13.3"/>
    </reaction>
</comment>
<evidence type="ECO:0000259" key="11">
    <source>
        <dbReference type="Pfam" id="PF07730"/>
    </source>
</evidence>
<keyword evidence="8" id="KW-0902">Two-component regulatory system</keyword>
<evidence type="ECO:0000256" key="3">
    <source>
        <dbReference type="ARBA" id="ARBA00022553"/>
    </source>
</evidence>
<protein>
    <recommendedName>
        <fullName evidence="2">histidine kinase</fullName>
        <ecNumber evidence="2">2.7.13.3</ecNumber>
    </recommendedName>
</protein>
<reference evidence="12 13" key="1">
    <citation type="submission" date="2019-01" db="EMBL/GenBank/DDBJ databases">
        <title>Leucobacter muris sp. nov. isolated from the nose of a laboratory mouse.</title>
        <authorList>
            <person name="Benga L."/>
            <person name="Sproeer C."/>
            <person name="Schumann P."/>
            <person name="Verbarg S."/>
            <person name="Bunk B."/>
            <person name="Engelhardt E."/>
            <person name="Benten P.M."/>
            <person name="Sager M."/>
        </authorList>
    </citation>
    <scope>NUCLEOTIDE SEQUENCE [LARGE SCALE GENOMIC DNA]</scope>
    <source>
        <strain evidence="12 13">DSM 101948</strain>
    </source>
</reference>
<feature type="transmembrane region" description="Helical" evidence="9">
    <location>
        <begin position="77"/>
        <end position="101"/>
    </location>
</feature>
<dbReference type="InterPro" id="IPR050482">
    <property type="entry name" value="Sensor_HK_TwoCompSys"/>
</dbReference>
<keyword evidence="13" id="KW-1185">Reference proteome</keyword>
<feature type="transmembrane region" description="Helical" evidence="9">
    <location>
        <begin position="146"/>
        <end position="164"/>
    </location>
</feature>
<keyword evidence="6 12" id="KW-0418">Kinase</keyword>
<accession>A0ABX5QE94</accession>
<dbReference type="PANTHER" id="PTHR24421:SF10">
    <property type="entry name" value="NITRATE_NITRITE SENSOR PROTEIN NARQ"/>
    <property type="match status" value="1"/>
</dbReference>
<feature type="transmembrane region" description="Helical" evidence="9">
    <location>
        <begin position="121"/>
        <end position="139"/>
    </location>
</feature>
<evidence type="ECO:0000313" key="13">
    <source>
        <dbReference type="Proteomes" id="UP000285768"/>
    </source>
</evidence>
<evidence type="ECO:0000313" key="12">
    <source>
        <dbReference type="EMBL" id="QAB17274.1"/>
    </source>
</evidence>
<dbReference type="Gene3D" id="1.20.5.1930">
    <property type="match status" value="1"/>
</dbReference>
<evidence type="ECO:0000256" key="4">
    <source>
        <dbReference type="ARBA" id="ARBA00022679"/>
    </source>
</evidence>
<feature type="transmembrane region" description="Helical" evidence="9">
    <location>
        <begin position="53"/>
        <end position="70"/>
    </location>
</feature>
<evidence type="ECO:0000256" key="9">
    <source>
        <dbReference type="SAM" id="Phobius"/>
    </source>
</evidence>
<dbReference type="SUPFAM" id="SSF55874">
    <property type="entry name" value="ATPase domain of HSP90 chaperone/DNA topoisomerase II/histidine kinase"/>
    <property type="match status" value="1"/>
</dbReference>
<keyword evidence="3" id="KW-0597">Phosphoprotein</keyword>
<keyword evidence="9" id="KW-1133">Transmembrane helix</keyword>
<dbReference type="RefSeq" id="WP_128386471.1">
    <property type="nucleotide sequence ID" value="NZ_CP035037.1"/>
</dbReference>
<evidence type="ECO:0000256" key="5">
    <source>
        <dbReference type="ARBA" id="ARBA00022741"/>
    </source>
</evidence>
<dbReference type="GO" id="GO:0016301">
    <property type="term" value="F:kinase activity"/>
    <property type="evidence" value="ECO:0007669"/>
    <property type="project" value="UniProtKB-KW"/>
</dbReference>
<keyword evidence="9" id="KW-0472">Membrane</keyword>
<sequence length="412" mass="43290">MITETGRPRGVFRALADRPAALAGSYLLLAIVLAALGWSGLWSMFSLLPDRVSPWWGLATAAPACALVLLRRRAPLAGLVAAAIVFVADLLTVGGLVPLLVLLELFHARTVRLAPARRRRMLWMMIVSTLALVVSALALADDPREAVMVGIQFVGLAGLTYWYANSVAQSRELVALYRQRADDTARLAALDRTAAVQGERDRMARELHDVVAGHISAIAIRSEAALGLQTGDAEETQERRALRAMRDASLEAHGALRTMIQVLRSGESDFQLPPGRAGLPGLVEAANGSGVAATLNDEGGGGLPAQLDQAVGSVVREALANSVRHSSGADVDVRLSRGEGEVRVNVVSRGGSALASPALAGSGMGLELLRERVRALGGELFAGPEGAGVWAVRARLPEQEGACARLPEEGAA</sequence>
<dbReference type="EC" id="2.7.13.3" evidence="2"/>
<evidence type="ECO:0000256" key="8">
    <source>
        <dbReference type="ARBA" id="ARBA00023012"/>
    </source>
</evidence>
<evidence type="ECO:0000256" key="2">
    <source>
        <dbReference type="ARBA" id="ARBA00012438"/>
    </source>
</evidence>
<dbReference type="Pfam" id="PF02518">
    <property type="entry name" value="HATPase_c"/>
    <property type="match status" value="1"/>
</dbReference>
<dbReference type="InterPro" id="IPR003594">
    <property type="entry name" value="HATPase_dom"/>
</dbReference>
<organism evidence="12 13">
    <name type="scientific">Leucobacter muris</name>
    <dbReference type="NCBI Taxonomy" id="1935379"/>
    <lineage>
        <taxon>Bacteria</taxon>
        <taxon>Bacillati</taxon>
        <taxon>Actinomycetota</taxon>
        <taxon>Actinomycetes</taxon>
        <taxon>Micrococcales</taxon>
        <taxon>Microbacteriaceae</taxon>
        <taxon>Leucobacter</taxon>
    </lineage>
</organism>
<evidence type="ECO:0000256" key="1">
    <source>
        <dbReference type="ARBA" id="ARBA00000085"/>
    </source>
</evidence>